<dbReference type="Gene3D" id="1.10.287.1100">
    <property type="entry name" value="Sporulation inhibitor A"/>
    <property type="match status" value="1"/>
</dbReference>
<dbReference type="EMBL" id="BAUV01000006">
    <property type="protein sequence ID" value="GAE34233.1"/>
    <property type="molecule type" value="Genomic_DNA"/>
</dbReference>
<evidence type="ECO:0000313" key="1">
    <source>
        <dbReference type="EMBL" id="GAE34233.1"/>
    </source>
</evidence>
<dbReference type="Pfam" id="PF08970">
    <property type="entry name" value="Sda"/>
    <property type="match status" value="1"/>
</dbReference>
<dbReference type="SUPFAM" id="SSF100985">
    <property type="entry name" value="Sporulation inhibitor Sda"/>
    <property type="match status" value="1"/>
</dbReference>
<dbReference type="AlphaFoldDB" id="W4QRF7"/>
<dbReference type="RefSeq" id="WP_081734062.1">
    <property type="nucleotide sequence ID" value="NZ_BAUV01000006.1"/>
</dbReference>
<dbReference type="InterPro" id="IPR015064">
    <property type="entry name" value="Sda"/>
</dbReference>
<gene>
    <name evidence="1" type="ORF">JCM9157_1278</name>
</gene>
<evidence type="ECO:0008006" key="3">
    <source>
        <dbReference type="Google" id="ProtNLM"/>
    </source>
</evidence>
<reference evidence="1 2" key="1">
    <citation type="journal article" date="2014" name="Genome Announc.">
        <title>Draft Genome Sequences of Three Alkaliphilic Bacillus Strains, Bacillus wakoensis JCM 9140T, Bacillus akibai JCM 9157T, and Bacillus hemicellulosilyticus JCM 9152T.</title>
        <authorList>
            <person name="Yuki M."/>
            <person name="Oshima K."/>
            <person name="Suda W."/>
            <person name="Oshida Y."/>
            <person name="Kitamura K."/>
            <person name="Iida T."/>
            <person name="Hattori M."/>
            <person name="Ohkuma M."/>
        </authorList>
    </citation>
    <scope>NUCLEOTIDE SEQUENCE [LARGE SCALE GENOMIC DNA]</scope>
    <source>
        <strain evidence="1 2">JCM 9157</strain>
    </source>
</reference>
<evidence type="ECO:0000313" key="2">
    <source>
        <dbReference type="Proteomes" id="UP000018896"/>
    </source>
</evidence>
<dbReference type="InterPro" id="IPR036916">
    <property type="entry name" value="Sda_sf"/>
</dbReference>
<dbReference type="Proteomes" id="UP000018896">
    <property type="component" value="Unassembled WGS sequence"/>
</dbReference>
<accession>W4QRF7</accession>
<protein>
    <recommendedName>
        <fullName evidence="3">Sporulation histidine kinase inhibitor Sda</fullName>
    </recommendedName>
</protein>
<dbReference type="OrthoDB" id="2935765at2"/>
<comment type="caution">
    <text evidence="1">The sequence shown here is derived from an EMBL/GenBank/DDBJ whole genome shotgun (WGS) entry which is preliminary data.</text>
</comment>
<sequence>MERLEYNVLLEAYKRAVELNLENDFIQLLRNEIMDRENAVNYCKFKKVLI</sequence>
<organism evidence="1 2">
    <name type="scientific">Halalkalibacter akibai (strain ATCC 43226 / DSM 21942 / CIP 109018 / JCM 9157 / 1139)</name>
    <name type="common">Bacillus akibai</name>
    <dbReference type="NCBI Taxonomy" id="1236973"/>
    <lineage>
        <taxon>Bacteria</taxon>
        <taxon>Bacillati</taxon>
        <taxon>Bacillota</taxon>
        <taxon>Bacilli</taxon>
        <taxon>Bacillales</taxon>
        <taxon>Bacillaceae</taxon>
        <taxon>Halalkalibacter</taxon>
    </lineage>
</organism>
<name>W4QRF7_HALA3</name>
<keyword evidence="2" id="KW-1185">Reference proteome</keyword>
<dbReference type="STRING" id="1236973.JCM9157_1278"/>
<proteinExistence type="predicted"/>